<accession>A0A2V4NKP7</accession>
<protein>
    <submittedName>
        <fullName evidence="1">Uncharacterized protein</fullName>
    </submittedName>
</protein>
<dbReference type="AlphaFoldDB" id="A0A2V4NKP7"/>
<dbReference type="Proteomes" id="UP000248012">
    <property type="component" value="Unassembled WGS sequence"/>
</dbReference>
<sequence length="86" mass="8887">MVVSLLTGCGAPPEGGRQITQAERDAAYPALVPVEGLLVAQGEQITDTTEEALLARAAALRTRAARLRHTPVGAAEHTDITTGPDA</sequence>
<name>A0A2V4NKP7_9RHOB</name>
<gene>
    <name evidence="1" type="ORF">DI396_13900</name>
</gene>
<keyword evidence="2" id="KW-1185">Reference proteome</keyword>
<proteinExistence type="predicted"/>
<comment type="caution">
    <text evidence="1">The sequence shown here is derived from an EMBL/GenBank/DDBJ whole genome shotgun (WGS) entry which is preliminary data.</text>
</comment>
<dbReference type="EMBL" id="QFVT01000010">
    <property type="protein sequence ID" value="PYC46797.1"/>
    <property type="molecule type" value="Genomic_DNA"/>
</dbReference>
<evidence type="ECO:0000313" key="2">
    <source>
        <dbReference type="Proteomes" id="UP000248012"/>
    </source>
</evidence>
<evidence type="ECO:0000313" key="1">
    <source>
        <dbReference type="EMBL" id="PYC46797.1"/>
    </source>
</evidence>
<organism evidence="1 2">
    <name type="scientific">Litorivita pollutaquae</name>
    <dbReference type="NCBI Taxonomy" id="2200892"/>
    <lineage>
        <taxon>Bacteria</taxon>
        <taxon>Pseudomonadati</taxon>
        <taxon>Pseudomonadota</taxon>
        <taxon>Alphaproteobacteria</taxon>
        <taxon>Rhodobacterales</taxon>
        <taxon>Paracoccaceae</taxon>
        <taxon>Litorivita</taxon>
    </lineage>
</organism>
<reference evidence="1 2" key="1">
    <citation type="submission" date="2018-05" db="EMBL/GenBank/DDBJ databases">
        <title>Oceanovita maritima gen. nov., sp. nov., a marine bacterium in the family Rhodobacteraceae isolated from surface seawater of Lundu port Xiamen, China.</title>
        <authorList>
            <person name="Hetharua B.H."/>
            <person name="Min D."/>
            <person name="Liao H."/>
            <person name="Tian Y."/>
        </authorList>
    </citation>
    <scope>NUCLEOTIDE SEQUENCE [LARGE SCALE GENOMIC DNA]</scope>
    <source>
        <strain evidence="1 2">FSX-11</strain>
    </source>
</reference>